<evidence type="ECO:0000256" key="1">
    <source>
        <dbReference type="SAM" id="MobiDB-lite"/>
    </source>
</evidence>
<accession>A0A132NVS8</accession>
<dbReference type="Proteomes" id="UP000070089">
    <property type="component" value="Unassembled WGS sequence"/>
</dbReference>
<feature type="region of interest" description="Disordered" evidence="1">
    <location>
        <begin position="1"/>
        <end position="36"/>
    </location>
</feature>
<dbReference type="AlphaFoldDB" id="A0A132NVS8"/>
<evidence type="ECO:0000313" key="3">
    <source>
        <dbReference type="Proteomes" id="UP000070089"/>
    </source>
</evidence>
<name>A0A132NVS8_GIAIN</name>
<protein>
    <submittedName>
        <fullName evidence="2">Uncharacterized protein</fullName>
    </submittedName>
</protein>
<dbReference type="VEuPathDB" id="GiardiaDB:QR46_2223"/>
<reference evidence="2 3" key="1">
    <citation type="journal article" date="2015" name="Mol. Biochem. Parasitol.">
        <title>Identification of polymorphic genes for use in assemblage B genotyping assays through comparative genomics of multiple assemblage B Giardia duodenalis isolates.</title>
        <authorList>
            <person name="Wielinga C."/>
            <person name="Thompson R.C."/>
            <person name="Monis P."/>
            <person name="Ryan U."/>
        </authorList>
    </citation>
    <scope>NUCLEOTIDE SEQUENCE [LARGE SCALE GENOMIC DNA]</scope>
    <source>
        <strain evidence="2 3">BAH15c1</strain>
    </source>
</reference>
<dbReference type="EMBL" id="JXTI01000056">
    <property type="protein sequence ID" value="KWX13772.1"/>
    <property type="molecule type" value="Genomic_DNA"/>
</dbReference>
<evidence type="ECO:0000313" key="2">
    <source>
        <dbReference type="EMBL" id="KWX13772.1"/>
    </source>
</evidence>
<feature type="compositionally biased region" description="Basic and acidic residues" evidence="1">
    <location>
        <begin position="7"/>
        <end position="26"/>
    </location>
</feature>
<sequence length="83" mass="8678">MCCPNREPPDAEPGHASKHEEHRDDGAGYDARGGLVARGKPVAVDLLGQRGRPDREDHALLAVLHADQPIVRGGVVAAPTLGG</sequence>
<proteinExistence type="predicted"/>
<gene>
    <name evidence="2" type="ORF">QR46_2223</name>
</gene>
<organism evidence="2 3">
    <name type="scientific">Giardia duodenalis assemblage B</name>
    <dbReference type="NCBI Taxonomy" id="1394984"/>
    <lineage>
        <taxon>Eukaryota</taxon>
        <taxon>Metamonada</taxon>
        <taxon>Diplomonadida</taxon>
        <taxon>Hexamitidae</taxon>
        <taxon>Giardiinae</taxon>
        <taxon>Giardia</taxon>
    </lineage>
</organism>
<comment type="caution">
    <text evidence="2">The sequence shown here is derived from an EMBL/GenBank/DDBJ whole genome shotgun (WGS) entry which is preliminary data.</text>
</comment>